<dbReference type="AlphaFoldDB" id="A0A2Z5QYX3"/>
<evidence type="ECO:0000313" key="3">
    <source>
        <dbReference type="Proteomes" id="UP000250241"/>
    </source>
</evidence>
<name>A0A2Z5QYX3_9MICC</name>
<organism evidence="2 3">
    <name type="scientific">Rothia aeria</name>
    <dbReference type="NCBI Taxonomy" id="172042"/>
    <lineage>
        <taxon>Bacteria</taxon>
        <taxon>Bacillati</taxon>
        <taxon>Actinomycetota</taxon>
        <taxon>Actinomycetes</taxon>
        <taxon>Micrococcales</taxon>
        <taxon>Micrococcaceae</taxon>
        <taxon>Rothia</taxon>
    </lineage>
</organism>
<dbReference type="SUPFAM" id="SSF53383">
    <property type="entry name" value="PLP-dependent transferases"/>
    <property type="match status" value="1"/>
</dbReference>
<dbReference type="InterPro" id="IPR015421">
    <property type="entry name" value="PyrdxlP-dep_Trfase_major"/>
</dbReference>
<dbReference type="InterPro" id="IPR000192">
    <property type="entry name" value="Aminotrans_V_dom"/>
</dbReference>
<dbReference type="Pfam" id="PF00266">
    <property type="entry name" value="Aminotran_5"/>
    <property type="match status" value="1"/>
</dbReference>
<gene>
    <name evidence="2" type="ORF">RA11412_1135</name>
</gene>
<feature type="domain" description="Aminotransferase class V" evidence="1">
    <location>
        <begin position="37"/>
        <end position="70"/>
    </location>
</feature>
<dbReference type="Gene3D" id="3.40.640.10">
    <property type="entry name" value="Type I PLP-dependent aspartate aminotransferase-like (Major domain)"/>
    <property type="match status" value="1"/>
</dbReference>
<sequence length="108" mass="12058">MAEYSTPANTPLNDQLVRDLRADFPILGTQVNGHPLVYLDSGATSQKPLQVLDAERDFYLHANSAVHRGRTLSQLKPPTCSRMRELPLLVLWAPLTRNSCGPLTLLRH</sequence>
<dbReference type="KEGG" id="raj:RA11412_1135"/>
<proteinExistence type="predicted"/>
<evidence type="ECO:0000313" key="2">
    <source>
        <dbReference type="EMBL" id="BAV87434.1"/>
    </source>
</evidence>
<dbReference type="Gene3D" id="3.90.1150.10">
    <property type="entry name" value="Aspartate Aminotransferase, domain 1"/>
    <property type="match status" value="1"/>
</dbReference>
<accession>A0A2Z5QYX3</accession>
<dbReference type="Proteomes" id="UP000250241">
    <property type="component" value="Chromosome"/>
</dbReference>
<keyword evidence="3" id="KW-1185">Reference proteome</keyword>
<protein>
    <submittedName>
        <fullName evidence="2">Cysteine desulfurase</fullName>
    </submittedName>
</protein>
<dbReference type="EMBL" id="AP017895">
    <property type="protein sequence ID" value="BAV87434.1"/>
    <property type="molecule type" value="Genomic_DNA"/>
</dbReference>
<reference evidence="2 3" key="1">
    <citation type="submission" date="2016-10" db="EMBL/GenBank/DDBJ databases">
        <title>Genome sequence of Rothia aeria strain JCM11412.</title>
        <authorList>
            <person name="Nambu T."/>
        </authorList>
    </citation>
    <scope>NUCLEOTIDE SEQUENCE [LARGE SCALE GENOMIC DNA]</scope>
    <source>
        <strain evidence="2 3">JCM 11412</strain>
    </source>
</reference>
<dbReference type="InterPro" id="IPR015424">
    <property type="entry name" value="PyrdxlP-dep_Trfase"/>
</dbReference>
<dbReference type="InterPro" id="IPR015422">
    <property type="entry name" value="PyrdxlP-dep_Trfase_small"/>
</dbReference>
<evidence type="ECO:0000259" key="1">
    <source>
        <dbReference type="Pfam" id="PF00266"/>
    </source>
</evidence>